<keyword evidence="8" id="KW-0999">Mitochondrion inner membrane</keyword>
<dbReference type="EMBL" id="KQ777667">
    <property type="protein sequence ID" value="OAD52065.1"/>
    <property type="molecule type" value="Genomic_DNA"/>
</dbReference>
<protein>
    <recommendedName>
        <fullName evidence="8">Mitochondrial import inner membrane translocase subunit</fullName>
    </recommendedName>
</protein>
<evidence type="ECO:0000256" key="4">
    <source>
        <dbReference type="ARBA" id="ARBA00022927"/>
    </source>
</evidence>
<sequence>MKEFQLLFNQISETCFKTCVSTFLSRDMSTTEIQCIENCSGKYINANHKIMEIFVEVQPAIARRNMEEYSKAQAALETQQKEQNSESIR</sequence>
<gene>
    <name evidence="10" type="ORF">WN48_03275</name>
</gene>
<dbReference type="Gene3D" id="1.10.287.810">
    <property type="entry name" value="Mitochondrial import inner membrane translocase subunit tim13 like domains"/>
    <property type="match status" value="1"/>
</dbReference>
<evidence type="ECO:0000256" key="6">
    <source>
        <dbReference type="ARBA" id="ARBA00023128"/>
    </source>
</evidence>
<keyword evidence="6 8" id="KW-0496">Mitochondrion</keyword>
<evidence type="ECO:0000259" key="9">
    <source>
        <dbReference type="Pfam" id="PF02953"/>
    </source>
</evidence>
<keyword evidence="11" id="KW-1185">Reference proteome</keyword>
<evidence type="ECO:0000256" key="5">
    <source>
        <dbReference type="ARBA" id="ARBA00023010"/>
    </source>
</evidence>
<keyword evidence="8" id="KW-0143">Chaperone</keyword>
<dbReference type="InterPro" id="IPR004217">
    <property type="entry name" value="Tim10-like"/>
</dbReference>
<keyword evidence="3" id="KW-0862">Zinc</keyword>
<comment type="similarity">
    <text evidence="8">Belongs to the small Tim family.</text>
</comment>
<keyword evidence="8" id="KW-0472">Membrane</keyword>
<evidence type="ECO:0000313" key="11">
    <source>
        <dbReference type="Proteomes" id="UP000250275"/>
    </source>
</evidence>
<dbReference type="GO" id="GO:0005743">
    <property type="term" value="C:mitochondrial inner membrane"/>
    <property type="evidence" value="ECO:0007669"/>
    <property type="project" value="UniProtKB-SubCell"/>
</dbReference>
<organism evidence="10 11">
    <name type="scientific">Eufriesea mexicana</name>
    <dbReference type="NCBI Taxonomy" id="516756"/>
    <lineage>
        <taxon>Eukaryota</taxon>
        <taxon>Metazoa</taxon>
        <taxon>Ecdysozoa</taxon>
        <taxon>Arthropoda</taxon>
        <taxon>Hexapoda</taxon>
        <taxon>Insecta</taxon>
        <taxon>Pterygota</taxon>
        <taxon>Neoptera</taxon>
        <taxon>Endopterygota</taxon>
        <taxon>Hymenoptera</taxon>
        <taxon>Apocrita</taxon>
        <taxon>Aculeata</taxon>
        <taxon>Apoidea</taxon>
        <taxon>Anthophila</taxon>
        <taxon>Apidae</taxon>
        <taxon>Eufriesea</taxon>
    </lineage>
</organism>
<comment type="subunit">
    <text evidence="8">Heterohexamer.</text>
</comment>
<evidence type="ECO:0000256" key="8">
    <source>
        <dbReference type="RuleBase" id="RU367043"/>
    </source>
</evidence>
<dbReference type="AlphaFoldDB" id="A0A310S4H1"/>
<comment type="subcellular location">
    <subcellularLocation>
        <location evidence="8">Mitochondrion inner membrane</location>
        <topology evidence="8">Peripheral membrane protein</topology>
        <orientation evidence="8">Intermembrane side</orientation>
    </subcellularLocation>
</comment>
<feature type="domain" description="Tim10-like" evidence="9">
    <location>
        <begin position="1"/>
        <end position="55"/>
    </location>
</feature>
<evidence type="ECO:0000256" key="3">
    <source>
        <dbReference type="ARBA" id="ARBA00022833"/>
    </source>
</evidence>
<keyword evidence="1 8" id="KW-0813">Transport</keyword>
<comment type="function">
    <text evidence="8">Mitochondrial intermembrane chaperone that participates in the import and insertion of some multi-pass transmembrane proteins into the mitochondrial inner membrane. Also required for the transfer of beta-barrel precursors from the TOM complex to the sorting and assembly machinery (SAM complex) of the outer membrane. Acts as a chaperone-like protein that protects the hydrophobic precursors from aggregation and guide them through the mitochondrial intermembrane space.</text>
</comment>
<dbReference type="GO" id="GO:0046872">
    <property type="term" value="F:metal ion binding"/>
    <property type="evidence" value="ECO:0007669"/>
    <property type="project" value="UniProtKB-KW"/>
</dbReference>
<proteinExistence type="inferred from homology"/>
<evidence type="ECO:0000256" key="7">
    <source>
        <dbReference type="ARBA" id="ARBA00023157"/>
    </source>
</evidence>
<evidence type="ECO:0000256" key="2">
    <source>
        <dbReference type="ARBA" id="ARBA00022723"/>
    </source>
</evidence>
<reference evidence="10 11" key="1">
    <citation type="submission" date="2015-07" db="EMBL/GenBank/DDBJ databases">
        <title>The genome of Eufriesea mexicana.</title>
        <authorList>
            <person name="Pan H."/>
            <person name="Kapheim K."/>
        </authorList>
    </citation>
    <scope>NUCLEOTIDE SEQUENCE [LARGE SCALE GENOMIC DNA]</scope>
    <source>
        <strain evidence="10">0111107269</strain>
        <tissue evidence="10">Whole body</tissue>
    </source>
</reference>
<evidence type="ECO:0000256" key="1">
    <source>
        <dbReference type="ARBA" id="ARBA00022448"/>
    </source>
</evidence>
<comment type="domain">
    <text evidence="8">The twin CX3C motif contains 4 conserved Cys residues that form 2 disulfide bonds in the mitochondrial intermembrane space.</text>
</comment>
<dbReference type="Proteomes" id="UP000250275">
    <property type="component" value="Unassembled WGS sequence"/>
</dbReference>
<accession>A0A310S4H1</accession>
<keyword evidence="2" id="KW-0479">Metal-binding</keyword>
<keyword evidence="7 8" id="KW-1015">Disulfide bond</keyword>
<dbReference type="PANTHER" id="PTHR13172">
    <property type="entry name" value="MITOCHONDRIAL IMPORT INNER MEMBRANE TRANSLOCASE SUBUNIT TIM9B"/>
    <property type="match status" value="1"/>
</dbReference>
<dbReference type="InterPro" id="IPR035427">
    <property type="entry name" value="Tim10-like_dom_sf"/>
</dbReference>
<evidence type="ECO:0000313" key="10">
    <source>
        <dbReference type="EMBL" id="OAD52065.1"/>
    </source>
</evidence>
<keyword evidence="4 8" id="KW-0653">Protein transport</keyword>
<dbReference type="Pfam" id="PF02953">
    <property type="entry name" value="zf-Tim10_DDP"/>
    <property type="match status" value="1"/>
</dbReference>
<name>A0A310S4H1_9HYME</name>
<dbReference type="OrthoDB" id="1551503at2759"/>
<dbReference type="GO" id="GO:0015031">
    <property type="term" value="P:protein transport"/>
    <property type="evidence" value="ECO:0007669"/>
    <property type="project" value="UniProtKB-KW"/>
</dbReference>
<dbReference type="InterPro" id="IPR050673">
    <property type="entry name" value="Mito_inner_translocase_sub"/>
</dbReference>
<dbReference type="SUPFAM" id="SSF144122">
    <property type="entry name" value="Tim10-like"/>
    <property type="match status" value="1"/>
</dbReference>
<keyword evidence="5 8" id="KW-0811">Translocation</keyword>